<dbReference type="InterPro" id="IPR036661">
    <property type="entry name" value="Luciferase-like_sf"/>
</dbReference>
<evidence type="ECO:0000256" key="5">
    <source>
        <dbReference type="ARBA" id="ARBA00023002"/>
    </source>
</evidence>
<dbReference type="PANTHER" id="PTHR42973">
    <property type="entry name" value="BINDING OXIDOREDUCTASE, PUTATIVE (AFU_ORTHOLOGUE AFUA_1G17690)-RELATED"/>
    <property type="match status" value="1"/>
</dbReference>
<keyword evidence="4" id="KW-0274">FAD</keyword>
<dbReference type="Pfam" id="PF00296">
    <property type="entry name" value="Bac_luciferase"/>
    <property type="match status" value="1"/>
</dbReference>
<dbReference type="InterPro" id="IPR016166">
    <property type="entry name" value="FAD-bd_PCMH"/>
</dbReference>
<sequence length="726" mass="77342">MVHERLIRLGVELDGRGDPAEAVELAATAERVGYDLVVAADAGEGFGDAWTTLSWVAGRTERIALAALTDDATRPSTVLARSTAGLDLLSGGRVTLGLSGDDPAAVADAVAVVRRMWDPLAPAVHREGHHRVRGAEPGPAPAHEVPVWVSGDDPGLVEVAGGVGDGWVGRLGPEEGTEPLLERLDALRRHADEAGRDVRELRRVVRAFDRESFTAQQWVECLRPLAEHGVTTFVLRVGEWAPVERLEWFADEVAPALEESARRAVEAGLVADRPLRRSVVRAQRRPGIDYDGLPDSLVGTAVEPGDLGYSGVRSTYLRGGRPGLVLRPQTVAEVVDAVAFARRHRDVPLGVRSGGHGISGRSTNDGGLVIDVGALNRIEVIDEARRLVRIGPGARWKQVARALQPHGWALSSGDYGGVGVGGLATAGGIGFLGRKHGLTIDHLRAVEMVLADGSVVRATEQENAELFWAARGAGANFGIATAFEFVVDEVPAVGWAQLGFDVADPAAFLADFGRVTTAAPRETTPFLVFGRSGMAHVMAMVDSDDPDVIWSQLQPFAQIAPMVQQQVVIAPYADVMDMYPDAPHQAAGEPIARSGLVDDLTPEVAAASARLMNTGAVHFFQIRSIGGAVSDVAPDATAFAHRRARFQITAMGADDASLDRAWNHLSPYLNGTYLSFDTRTGPEQVAEAFPAATLDRLRSLNRELDPTTLFRDNFNVAAPLTAGSAT</sequence>
<evidence type="ECO:0000313" key="8">
    <source>
        <dbReference type="Proteomes" id="UP001315860"/>
    </source>
</evidence>
<keyword evidence="5" id="KW-0560">Oxidoreductase</keyword>
<dbReference type="InterPro" id="IPR050416">
    <property type="entry name" value="FAD-linked_Oxidoreductase"/>
</dbReference>
<dbReference type="Gene3D" id="3.30.465.10">
    <property type="match status" value="1"/>
</dbReference>
<evidence type="ECO:0000256" key="3">
    <source>
        <dbReference type="ARBA" id="ARBA00022630"/>
    </source>
</evidence>
<accession>A0ABY5KHK4</accession>
<proteinExistence type="inferred from homology"/>
<comment type="similarity">
    <text evidence="2">Belongs to the oxygen-dependent FAD-linked oxidoreductase family.</text>
</comment>
<dbReference type="Gene3D" id="3.40.462.20">
    <property type="match status" value="1"/>
</dbReference>
<dbReference type="Pfam" id="PF01565">
    <property type="entry name" value="FAD_binding_4"/>
    <property type="match status" value="1"/>
</dbReference>
<dbReference type="SUPFAM" id="SSF51679">
    <property type="entry name" value="Bacterial luciferase-like"/>
    <property type="match status" value="1"/>
</dbReference>
<dbReference type="PROSITE" id="PS51387">
    <property type="entry name" value="FAD_PCMH"/>
    <property type="match status" value="1"/>
</dbReference>
<protein>
    <submittedName>
        <fullName evidence="7">LLM class flavin-dependent oxidoreductase</fullName>
    </submittedName>
</protein>
<keyword evidence="8" id="KW-1185">Reference proteome</keyword>
<dbReference type="Proteomes" id="UP001315860">
    <property type="component" value="Chromosome"/>
</dbReference>
<dbReference type="SUPFAM" id="SSF56176">
    <property type="entry name" value="FAD-binding/transporter-associated domain-like"/>
    <property type="match status" value="1"/>
</dbReference>
<evidence type="ECO:0000313" key="7">
    <source>
        <dbReference type="EMBL" id="UUI69478.1"/>
    </source>
</evidence>
<feature type="domain" description="FAD-binding PCMH-type" evidence="6">
    <location>
        <begin position="318"/>
        <end position="490"/>
    </location>
</feature>
<evidence type="ECO:0000256" key="2">
    <source>
        <dbReference type="ARBA" id="ARBA00005466"/>
    </source>
</evidence>
<dbReference type="InterPro" id="IPR016169">
    <property type="entry name" value="FAD-bd_PCMH_sub2"/>
</dbReference>
<evidence type="ECO:0000256" key="4">
    <source>
        <dbReference type="ARBA" id="ARBA00022827"/>
    </source>
</evidence>
<evidence type="ECO:0000259" key="6">
    <source>
        <dbReference type="PROSITE" id="PS51387"/>
    </source>
</evidence>
<dbReference type="InterPro" id="IPR016167">
    <property type="entry name" value="FAD-bd_PCMH_sub1"/>
</dbReference>
<dbReference type="Gene3D" id="3.20.20.30">
    <property type="entry name" value="Luciferase-like domain"/>
    <property type="match status" value="1"/>
</dbReference>
<dbReference type="PROSITE" id="PS00862">
    <property type="entry name" value="OX2_COVAL_FAD"/>
    <property type="match status" value="1"/>
</dbReference>
<dbReference type="InterPro" id="IPR036318">
    <property type="entry name" value="FAD-bd_PCMH-like_sf"/>
</dbReference>
<dbReference type="InterPro" id="IPR006094">
    <property type="entry name" value="Oxid_FAD_bind_N"/>
</dbReference>
<dbReference type="InterPro" id="IPR006093">
    <property type="entry name" value="Oxy_OxRdtase_FAD_BS"/>
</dbReference>
<evidence type="ECO:0000256" key="1">
    <source>
        <dbReference type="ARBA" id="ARBA00001974"/>
    </source>
</evidence>
<dbReference type="Gene3D" id="3.30.43.10">
    <property type="entry name" value="Uridine Diphospho-n-acetylenolpyruvylglucosamine Reductase, domain 2"/>
    <property type="match status" value="1"/>
</dbReference>
<gene>
    <name evidence="7" type="ORF">NP095_05095</name>
</gene>
<dbReference type="RefSeq" id="WP_232417067.1">
    <property type="nucleotide sequence ID" value="NZ_CP101990.1"/>
</dbReference>
<dbReference type="EMBL" id="CP101990">
    <property type="protein sequence ID" value="UUI69478.1"/>
    <property type="molecule type" value="Genomic_DNA"/>
</dbReference>
<dbReference type="InterPro" id="IPR011251">
    <property type="entry name" value="Luciferase-like_dom"/>
</dbReference>
<dbReference type="PANTHER" id="PTHR42973:SF39">
    <property type="entry name" value="FAD-BINDING PCMH-TYPE DOMAIN-CONTAINING PROTEIN"/>
    <property type="match status" value="1"/>
</dbReference>
<keyword evidence="3" id="KW-0285">Flavoprotein</keyword>
<organism evidence="7 8">
    <name type="scientific">Aeromicrobium duanguangcaii</name>
    <dbReference type="NCBI Taxonomy" id="2968086"/>
    <lineage>
        <taxon>Bacteria</taxon>
        <taxon>Bacillati</taxon>
        <taxon>Actinomycetota</taxon>
        <taxon>Actinomycetes</taxon>
        <taxon>Propionibacteriales</taxon>
        <taxon>Nocardioidaceae</taxon>
        <taxon>Aeromicrobium</taxon>
    </lineage>
</organism>
<name>A0ABY5KHK4_9ACTN</name>
<reference evidence="7 8" key="1">
    <citation type="submission" date="2022-07" db="EMBL/GenBank/DDBJ databases">
        <title>Novel species in genus Aeromicrobium.</title>
        <authorList>
            <person name="Ye L."/>
        </authorList>
    </citation>
    <scope>NUCLEOTIDE SEQUENCE [LARGE SCALE GENOMIC DNA]</scope>
    <source>
        <strain evidence="8">zg-Y50</strain>
    </source>
</reference>
<comment type="cofactor">
    <cofactor evidence="1">
        <name>FAD</name>
        <dbReference type="ChEBI" id="CHEBI:57692"/>
    </cofactor>
</comment>